<dbReference type="InterPro" id="IPR018154">
    <property type="entry name" value="TLV/ENV_coat_polyprotein"/>
</dbReference>
<dbReference type="EMBL" id="VXBT01003734">
    <property type="protein sequence ID" value="NXO09288.1"/>
    <property type="molecule type" value="Genomic_DNA"/>
</dbReference>
<feature type="non-terminal residue" evidence="1">
    <location>
        <position position="89"/>
    </location>
</feature>
<dbReference type="Pfam" id="PF00429">
    <property type="entry name" value="TLV_coat"/>
    <property type="match status" value="1"/>
</dbReference>
<comment type="caution">
    <text evidence="1">The sequence shown here is derived from an EMBL/GenBank/DDBJ whole genome shotgun (WGS) entry which is preliminary data.</text>
</comment>
<name>A0A7L1PG14_ORIOR</name>
<feature type="non-terminal residue" evidence="1">
    <location>
        <position position="1"/>
    </location>
</feature>
<reference evidence="1 2" key="1">
    <citation type="submission" date="2019-09" db="EMBL/GenBank/DDBJ databases">
        <title>Bird 10,000 Genomes (B10K) Project - Family phase.</title>
        <authorList>
            <person name="Zhang G."/>
        </authorList>
    </citation>
    <scope>NUCLEOTIDE SEQUENCE [LARGE SCALE GENOMIC DNA]</scope>
    <source>
        <strain evidence="1">B10K-DU-002-24</strain>
        <tissue evidence="1">Muscle</tissue>
    </source>
</reference>
<gene>
    <name evidence="1" type="primary">Fv4_0</name>
    <name evidence="1" type="ORF">ORIORI_R15381</name>
</gene>
<dbReference type="Proteomes" id="UP000534407">
    <property type="component" value="Unassembled WGS sequence"/>
</dbReference>
<proteinExistence type="predicted"/>
<dbReference type="AlphaFoldDB" id="A0A7L1PG14"/>
<organism evidence="1 2">
    <name type="scientific">Oriolus oriolus</name>
    <name type="common">Eurasian golden oriole</name>
    <name type="synonym">Coracias oriolus</name>
    <dbReference type="NCBI Taxonomy" id="181099"/>
    <lineage>
        <taxon>Eukaryota</taxon>
        <taxon>Metazoa</taxon>
        <taxon>Chordata</taxon>
        <taxon>Craniata</taxon>
        <taxon>Vertebrata</taxon>
        <taxon>Euteleostomi</taxon>
        <taxon>Archelosauria</taxon>
        <taxon>Archosauria</taxon>
        <taxon>Dinosauria</taxon>
        <taxon>Saurischia</taxon>
        <taxon>Theropoda</taxon>
        <taxon>Coelurosauria</taxon>
        <taxon>Aves</taxon>
        <taxon>Neognathae</taxon>
        <taxon>Neoaves</taxon>
        <taxon>Telluraves</taxon>
        <taxon>Australaves</taxon>
        <taxon>Passeriformes</taxon>
        <taxon>Corvoidea</taxon>
        <taxon>Corvidae</taxon>
        <taxon>Oriolus</taxon>
    </lineage>
</organism>
<accession>A0A7L1PG14</accession>
<keyword evidence="2" id="KW-1185">Reference proteome</keyword>
<protein>
    <submittedName>
        <fullName evidence="1">ENV2 protein</fullName>
    </submittedName>
</protein>
<evidence type="ECO:0000313" key="1">
    <source>
        <dbReference type="EMBL" id="NXO09288.1"/>
    </source>
</evidence>
<sequence>NLKPYPGYSTLWKIMQASFGLLNKTYPNLTKGCWLCYNIRPPFYEAIGSNAEARKVNGTNPAQCLWKKGKESTPGLTMAQVTGKGRCVG</sequence>
<evidence type="ECO:0000313" key="2">
    <source>
        <dbReference type="Proteomes" id="UP000534407"/>
    </source>
</evidence>